<proteinExistence type="predicted"/>
<dbReference type="AlphaFoldDB" id="A0A1U7H217"/>
<reference evidence="1 2" key="1">
    <citation type="submission" date="2016-11" db="EMBL/GenBank/DDBJ databases">
        <title>Draft Genome Sequences of Nine Cyanobacterial Strains from Diverse Habitats.</title>
        <authorList>
            <person name="Zhu T."/>
            <person name="Hou S."/>
            <person name="Lu X."/>
            <person name="Hess W.R."/>
        </authorList>
    </citation>
    <scope>NUCLEOTIDE SEQUENCE [LARGE SCALE GENOMIC DNA]</scope>
    <source>
        <strain evidence="1 2">NIES-592</strain>
    </source>
</reference>
<dbReference type="Proteomes" id="UP000186391">
    <property type="component" value="Unassembled WGS sequence"/>
</dbReference>
<accession>A0A1U7H217</accession>
<evidence type="ECO:0000313" key="2">
    <source>
        <dbReference type="Proteomes" id="UP000186391"/>
    </source>
</evidence>
<protein>
    <submittedName>
        <fullName evidence="1">Uncharacterized protein</fullName>
    </submittedName>
</protein>
<dbReference type="OrthoDB" id="513110at2"/>
<sequence length="176" mass="20457">MDIERVYGSSSIEEIKQRQAQMEYRKLWLKALHDENQLELESLSQIKEDVVTEIQQANSLTKLIGFFKGNKSQNKIEEIPEENHKKPNLTQGSMLEFIDDMSHFALEMNLSFTTPDEIKQRQETLNNRQAWLQKLLKTTEKELNLISTAEEQKANEDVKEISETSDTVLKIIDSKS</sequence>
<comment type="caution">
    <text evidence="1">The sequence shown here is derived from an EMBL/GenBank/DDBJ whole genome shotgun (WGS) entry which is preliminary data.</text>
</comment>
<evidence type="ECO:0000313" key="1">
    <source>
        <dbReference type="EMBL" id="OKH15010.1"/>
    </source>
</evidence>
<organism evidence="1 2">
    <name type="scientific">Fischerella major NIES-592</name>
    <dbReference type="NCBI Taxonomy" id="210994"/>
    <lineage>
        <taxon>Bacteria</taxon>
        <taxon>Bacillati</taxon>
        <taxon>Cyanobacteriota</taxon>
        <taxon>Cyanophyceae</taxon>
        <taxon>Nostocales</taxon>
        <taxon>Hapalosiphonaceae</taxon>
        <taxon>Fischerella</taxon>
    </lineage>
</organism>
<name>A0A1U7H217_9CYAN</name>
<keyword evidence="2" id="KW-1185">Reference proteome</keyword>
<gene>
    <name evidence="1" type="ORF">NIES592_09055</name>
</gene>
<dbReference type="EMBL" id="MRCA01000003">
    <property type="protein sequence ID" value="OKH15010.1"/>
    <property type="molecule type" value="Genomic_DNA"/>
</dbReference>
<dbReference type="RefSeq" id="WP_073555556.1">
    <property type="nucleotide sequence ID" value="NZ_MRCA01000003.1"/>
</dbReference>